<accession>A0ABX0JU27</accession>
<sequence>MRKDRDCQSLSLWQLSPNAMRLSRLLRISRRDSLLTGMSAALLGGVAHARAQDQHSASLQTTDHSEILSQFMAVSRRLTDRDTLDQRIGAALCNGILHGNADRPARIQALYALLTKENFASASDYARAAETQDKAFKDVIHEIMTGWYRGVADGKVVVYRSALMFDITKDAVYPKTYATGGPFYWTTRPPDVARPAGQPALSPSKFVVEPT</sequence>
<gene>
    <name evidence="1" type="ORF">GOB93_19950</name>
</gene>
<dbReference type="EMBL" id="WOTB01000059">
    <property type="protein sequence ID" value="NHN86852.1"/>
    <property type="molecule type" value="Genomic_DNA"/>
</dbReference>
<evidence type="ECO:0000313" key="2">
    <source>
        <dbReference type="Proteomes" id="UP000635278"/>
    </source>
</evidence>
<comment type="caution">
    <text evidence="1">The sequence shown here is derived from an EMBL/GenBank/DDBJ whole genome shotgun (WGS) entry which is preliminary data.</text>
</comment>
<dbReference type="InterPro" id="IPR024651">
    <property type="entry name" value="FAD-SLDH_ssu"/>
</dbReference>
<dbReference type="Proteomes" id="UP000635278">
    <property type="component" value="Unassembled WGS sequence"/>
</dbReference>
<keyword evidence="2" id="KW-1185">Reference proteome</keyword>
<evidence type="ECO:0000313" key="1">
    <source>
        <dbReference type="EMBL" id="NHN86852.1"/>
    </source>
</evidence>
<dbReference type="RefSeq" id="WP_173585162.1">
    <property type="nucleotide sequence ID" value="NZ_WOTB01000059.1"/>
</dbReference>
<protein>
    <submittedName>
        <fullName evidence="1">Sorbitol dehydrogenase</fullName>
    </submittedName>
</protein>
<name>A0ABX0JU27_9PROT</name>
<organism evidence="1 2">
    <name type="scientific">Acetobacter musti</name>
    <dbReference type="NCBI Taxonomy" id="864732"/>
    <lineage>
        <taxon>Bacteria</taxon>
        <taxon>Pseudomonadati</taxon>
        <taxon>Pseudomonadota</taxon>
        <taxon>Alphaproteobacteria</taxon>
        <taxon>Acetobacterales</taxon>
        <taxon>Acetobacteraceae</taxon>
        <taxon>Acetobacter</taxon>
    </lineage>
</organism>
<proteinExistence type="predicted"/>
<reference evidence="1 2" key="1">
    <citation type="journal article" date="2020" name="Int. J. Syst. Evol. Microbiol.">
        <title>Novel acetic acid bacteria from cider fermentations: Acetobacter conturbans sp. nov. and Acetobacter fallax sp. nov.</title>
        <authorList>
            <person name="Sombolestani A.S."/>
            <person name="Cleenwerck I."/>
            <person name="Cnockaert M."/>
            <person name="Borremans W."/>
            <person name="Wieme A.D."/>
            <person name="De Vuyst L."/>
            <person name="Vandamme P."/>
        </authorList>
    </citation>
    <scope>NUCLEOTIDE SEQUENCE [LARGE SCALE GENOMIC DNA]</scope>
    <source>
        <strain evidence="1 2">LMG 30640</strain>
    </source>
</reference>
<dbReference type="Pfam" id="PF12318">
    <property type="entry name" value="FAD-SLDH"/>
    <property type="match status" value="1"/>
</dbReference>